<evidence type="ECO:0000256" key="3">
    <source>
        <dbReference type="ARBA" id="ARBA00022833"/>
    </source>
</evidence>
<dbReference type="GO" id="GO:0008270">
    <property type="term" value="F:zinc ion binding"/>
    <property type="evidence" value="ECO:0007669"/>
    <property type="project" value="UniProtKB-KW"/>
</dbReference>
<protein>
    <recommendedName>
        <fullName evidence="5">RING-type domain-containing protein</fullName>
    </recommendedName>
</protein>
<dbReference type="InterPro" id="IPR047134">
    <property type="entry name" value="RNF4"/>
</dbReference>
<dbReference type="PROSITE" id="PS00518">
    <property type="entry name" value="ZF_RING_1"/>
    <property type="match status" value="1"/>
</dbReference>
<accession>A0A1R2AND4</accession>
<keyword evidence="7" id="KW-1185">Reference proteome</keyword>
<gene>
    <name evidence="6" type="ORF">SteCoe_37312</name>
</gene>
<dbReference type="SUPFAM" id="SSF57850">
    <property type="entry name" value="RING/U-box"/>
    <property type="match status" value="1"/>
</dbReference>
<evidence type="ECO:0000256" key="2">
    <source>
        <dbReference type="ARBA" id="ARBA00022771"/>
    </source>
</evidence>
<dbReference type="SMART" id="SM00184">
    <property type="entry name" value="RING"/>
    <property type="match status" value="1"/>
</dbReference>
<dbReference type="PANTHER" id="PTHR23041">
    <property type="entry name" value="RING FINGER DOMAIN-CONTAINING"/>
    <property type="match status" value="1"/>
</dbReference>
<proteinExistence type="predicted"/>
<keyword evidence="3" id="KW-0862">Zinc</keyword>
<sequence>MLNQVFSAIVCKRKAKTTLNPSKKKFQAECPICKSPLIKTSITKCGHAFCEYCIDEHFSYNQSCPICRADLAGSYLYPLKALSLFPVCKRRVPNGIKCAYEGMSLKVKDNLGRWWPAIVKVVVPNGDDFPLLLISYKNTDIIELIPQDSERFACCKTLKEGDDKKV</sequence>
<dbReference type="Gene3D" id="3.30.40.10">
    <property type="entry name" value="Zinc/RING finger domain, C3HC4 (zinc finger)"/>
    <property type="match status" value="1"/>
</dbReference>
<dbReference type="PANTHER" id="PTHR23041:SF78">
    <property type="entry name" value="E3 UBIQUITIN-PROTEIN LIGASE RNF4"/>
    <property type="match status" value="1"/>
</dbReference>
<evidence type="ECO:0000256" key="1">
    <source>
        <dbReference type="ARBA" id="ARBA00022723"/>
    </source>
</evidence>
<dbReference type="InterPro" id="IPR001841">
    <property type="entry name" value="Znf_RING"/>
</dbReference>
<dbReference type="Proteomes" id="UP000187209">
    <property type="component" value="Unassembled WGS sequence"/>
</dbReference>
<dbReference type="EMBL" id="MPUH01001856">
    <property type="protein sequence ID" value="OMJ65999.1"/>
    <property type="molecule type" value="Genomic_DNA"/>
</dbReference>
<name>A0A1R2AND4_9CILI</name>
<reference evidence="6 7" key="1">
    <citation type="submission" date="2016-11" db="EMBL/GenBank/DDBJ databases">
        <title>The macronuclear genome of Stentor coeruleus: a giant cell with tiny introns.</title>
        <authorList>
            <person name="Slabodnick M."/>
            <person name="Ruby J.G."/>
            <person name="Reiff S.B."/>
            <person name="Swart E.C."/>
            <person name="Gosai S."/>
            <person name="Prabakaran S."/>
            <person name="Witkowska E."/>
            <person name="Larue G.E."/>
            <person name="Fisher S."/>
            <person name="Freeman R.M."/>
            <person name="Gunawardena J."/>
            <person name="Chu W."/>
            <person name="Stover N.A."/>
            <person name="Gregory B.D."/>
            <person name="Nowacki M."/>
            <person name="Derisi J."/>
            <person name="Roy S.W."/>
            <person name="Marshall W.F."/>
            <person name="Sood P."/>
        </authorList>
    </citation>
    <scope>NUCLEOTIDE SEQUENCE [LARGE SCALE GENOMIC DNA]</scope>
    <source>
        <strain evidence="6">WM001</strain>
    </source>
</reference>
<evidence type="ECO:0000313" key="7">
    <source>
        <dbReference type="Proteomes" id="UP000187209"/>
    </source>
</evidence>
<dbReference type="InterPro" id="IPR017907">
    <property type="entry name" value="Znf_RING_CS"/>
</dbReference>
<evidence type="ECO:0000313" key="6">
    <source>
        <dbReference type="EMBL" id="OMJ65999.1"/>
    </source>
</evidence>
<dbReference type="Pfam" id="PF13920">
    <property type="entry name" value="zf-C3HC4_3"/>
    <property type="match status" value="1"/>
</dbReference>
<organism evidence="6 7">
    <name type="scientific">Stentor coeruleus</name>
    <dbReference type="NCBI Taxonomy" id="5963"/>
    <lineage>
        <taxon>Eukaryota</taxon>
        <taxon>Sar</taxon>
        <taxon>Alveolata</taxon>
        <taxon>Ciliophora</taxon>
        <taxon>Postciliodesmatophora</taxon>
        <taxon>Heterotrichea</taxon>
        <taxon>Heterotrichida</taxon>
        <taxon>Stentoridae</taxon>
        <taxon>Stentor</taxon>
    </lineage>
</organism>
<keyword evidence="2 4" id="KW-0863">Zinc-finger</keyword>
<dbReference type="InterPro" id="IPR013083">
    <property type="entry name" value="Znf_RING/FYVE/PHD"/>
</dbReference>
<keyword evidence="1" id="KW-0479">Metal-binding</keyword>
<dbReference type="OrthoDB" id="161570at2759"/>
<evidence type="ECO:0000256" key="4">
    <source>
        <dbReference type="PROSITE-ProRule" id="PRU00175"/>
    </source>
</evidence>
<evidence type="ECO:0000259" key="5">
    <source>
        <dbReference type="PROSITE" id="PS50089"/>
    </source>
</evidence>
<comment type="caution">
    <text evidence="6">The sequence shown here is derived from an EMBL/GenBank/DDBJ whole genome shotgun (WGS) entry which is preliminary data.</text>
</comment>
<feature type="domain" description="RING-type" evidence="5">
    <location>
        <begin position="30"/>
        <end position="68"/>
    </location>
</feature>
<dbReference type="PROSITE" id="PS50089">
    <property type="entry name" value="ZF_RING_2"/>
    <property type="match status" value="1"/>
</dbReference>
<dbReference type="AlphaFoldDB" id="A0A1R2AND4"/>